<gene>
    <name evidence="1" type="ORF">DVK85_06350</name>
</gene>
<evidence type="ECO:0008006" key="3">
    <source>
        <dbReference type="Google" id="ProtNLM"/>
    </source>
</evidence>
<protein>
    <recommendedName>
        <fullName evidence="3">T9SS C-terminal target domain-containing protein</fullName>
    </recommendedName>
</protein>
<accession>A0A345HBC0</accession>
<evidence type="ECO:0000313" key="2">
    <source>
        <dbReference type="Proteomes" id="UP000253951"/>
    </source>
</evidence>
<name>A0A345HBC0_9FLAO</name>
<dbReference type="EMBL" id="CP031188">
    <property type="protein sequence ID" value="AXG73880.1"/>
    <property type="molecule type" value="Genomic_DNA"/>
</dbReference>
<dbReference type="InterPro" id="IPR011050">
    <property type="entry name" value="Pectin_lyase_fold/virulence"/>
</dbReference>
<reference evidence="1 2" key="1">
    <citation type="submission" date="2018-07" db="EMBL/GenBank/DDBJ databases">
        <title>Complete genome sequence of Flavobacterium arcticum type strain SM1502T.</title>
        <authorList>
            <person name="Li Y."/>
            <person name="Li D.-D."/>
        </authorList>
    </citation>
    <scope>NUCLEOTIDE SEQUENCE [LARGE SCALE GENOMIC DNA]</scope>
    <source>
        <strain evidence="1 2">SM1502</strain>
    </source>
</reference>
<dbReference type="Proteomes" id="UP000253951">
    <property type="component" value="Chromosome"/>
</dbReference>
<keyword evidence="2" id="KW-1185">Reference proteome</keyword>
<sequence length="1285" mass="140408">MLLPLIGFTQTDLVRWNTLSPTTPTNLSAQNLSTAGGATAVMNQWSASGIMLENFHTGSNSTQIITTKYIEFSITPNTGYKFTASQFSFIYNSGQAAAKKMQAKSSVNGGSWVNLTNNGSQSEITLPEGNNTTITLNFPSNYTAIQGENIKVRLYFYDFNNNYYTKFYLRTNAYGANTEGPTVSGTVSTSSGDSVSEGSEPAITGALCGTYYIGTDGDFSTITDAVDYLNDYGVSCPVTFLLKDVTYNNESGETFPITINSFTGSSATNTVTFKPNTGVNVKVEATNINHYTGVSSVFKLNGADNIIFDGSNEVEGSTRNLTIKNKSNIDYNNRSVLSITSNGSNGATNNTVKYCNIRQEYKNSGSNLCIGVFSGSNDSYSFNTATADNTNLTVLGNNFMNVKQGVYVEGNASTRTTNVVIHQNDLGSENNTETIIYPAYLSNVNGFEYTENYIYNLYRDTNAGDLRSAGIHVANNSTDGYILKNTMRDLTRTTTDQYTFAGITLASTNNNANILVANNTILNVIAKGNTTADENGHGINVHSGGGYKIYHNTIVLNTNQPNNGYTAALYVHSDVNGSLDVRNNIFVNNQTTGTRRTAILVNKSLNDINSLFSHLDYNNYYSNDKIGFISSAGSTDWSNNPDYQTTLSGWQSFTGKDANSINELPAFVSAKDLHLASNDNDALNNLGTPIADVTKDMDGQLRNTTAPDMGADEFGAIQMPTAGAGEGIYCDTSVTWNGTEWIGGEPTATTDVIFTGDYTQDGYALYACSIFVIDGANVIFENNANAIVTHSVNIEEGSTLTFESSSNLIQIENTKNEGIVTVKRNSSMIKRLDYTIWSSPVTGTQTLLDFSPQTLTNRFYKFNTESNIYNAIADPASTEFETAKGYLIRVANNHSATDPSVYEGAFVGTPNNGTIRRTLEYTNGEQSYNIVGNPYASPINVNKFIDANIDNIDGTIWVWRKTNDPTKTTYCTINKMGFVANNAPGGGGENGNDGNELIGDPFDTVEGGVLNTGQGFFVRALNDNDLVFSNNMRETVNYNNFFRSENTAEQQDTTNQTNRYWLNVVTEDETVFTQMLVAHSALATNDYDKGYDGKAFLDGDVSLYTIIDAATEEEENLKLSIQSRATFTATDVIKVGFNTEIAGTFSFTIDHMDGLFEEGQAIYLVDKFTNTTYNLANGNYTFDSEIGIFENRFEVIYSIETLGTETPQFTKDDVVVYQNNKELSINAPQNIESVVIYDLLGKVLYQNAKVDNTEFTTTVNTQQQVAIVMITLENNQVVSKKIMIN</sequence>
<dbReference type="InterPro" id="IPR006626">
    <property type="entry name" value="PbH1"/>
</dbReference>
<dbReference type="SMART" id="SM00710">
    <property type="entry name" value="PbH1"/>
    <property type="match status" value="7"/>
</dbReference>
<organism evidence="1 2">
    <name type="scientific">Flavobacterium arcticum</name>
    <dbReference type="NCBI Taxonomy" id="1784713"/>
    <lineage>
        <taxon>Bacteria</taxon>
        <taxon>Pseudomonadati</taxon>
        <taxon>Bacteroidota</taxon>
        <taxon>Flavobacteriia</taxon>
        <taxon>Flavobacteriales</taxon>
        <taxon>Flavobacteriaceae</taxon>
        <taxon>Flavobacterium</taxon>
    </lineage>
</organism>
<dbReference type="NCBIfam" id="NF033708">
    <property type="entry name" value="T9SS_Cterm_ChiA"/>
    <property type="match status" value="1"/>
</dbReference>
<dbReference type="KEGG" id="fat:DVK85_06350"/>
<dbReference type="SUPFAM" id="SSF51126">
    <property type="entry name" value="Pectin lyase-like"/>
    <property type="match status" value="1"/>
</dbReference>
<proteinExistence type="predicted"/>
<evidence type="ECO:0000313" key="1">
    <source>
        <dbReference type="EMBL" id="AXG73880.1"/>
    </source>
</evidence>